<proteinExistence type="predicted"/>
<gene>
    <name evidence="1" type="ORF">S03H2_19156</name>
</gene>
<dbReference type="EMBL" id="BARU01009992">
    <property type="protein sequence ID" value="GAH43929.1"/>
    <property type="molecule type" value="Genomic_DNA"/>
</dbReference>
<evidence type="ECO:0000313" key="1">
    <source>
        <dbReference type="EMBL" id="GAH43929.1"/>
    </source>
</evidence>
<accession>X1GQP5</accession>
<protein>
    <submittedName>
        <fullName evidence="1">Uncharacterized protein</fullName>
    </submittedName>
</protein>
<sequence length="40" mass="4595">LVKLKVKIWLFSSISDRLFINSTKIKSEYLSLNSSGHTKL</sequence>
<organism evidence="1">
    <name type="scientific">marine sediment metagenome</name>
    <dbReference type="NCBI Taxonomy" id="412755"/>
    <lineage>
        <taxon>unclassified sequences</taxon>
        <taxon>metagenomes</taxon>
        <taxon>ecological metagenomes</taxon>
    </lineage>
</organism>
<reference evidence="1" key="1">
    <citation type="journal article" date="2014" name="Front. Microbiol.">
        <title>High frequency of phylogenetically diverse reductive dehalogenase-homologous genes in deep subseafloor sedimentary metagenomes.</title>
        <authorList>
            <person name="Kawai M."/>
            <person name="Futagami T."/>
            <person name="Toyoda A."/>
            <person name="Takaki Y."/>
            <person name="Nishi S."/>
            <person name="Hori S."/>
            <person name="Arai W."/>
            <person name="Tsubouchi T."/>
            <person name="Morono Y."/>
            <person name="Uchiyama I."/>
            <person name="Ito T."/>
            <person name="Fujiyama A."/>
            <person name="Inagaki F."/>
            <person name="Takami H."/>
        </authorList>
    </citation>
    <scope>NUCLEOTIDE SEQUENCE</scope>
    <source>
        <strain evidence="1">Expedition CK06-06</strain>
    </source>
</reference>
<feature type="non-terminal residue" evidence="1">
    <location>
        <position position="1"/>
    </location>
</feature>
<comment type="caution">
    <text evidence="1">The sequence shown here is derived from an EMBL/GenBank/DDBJ whole genome shotgun (WGS) entry which is preliminary data.</text>
</comment>
<dbReference type="AlphaFoldDB" id="X1GQP5"/>
<name>X1GQP5_9ZZZZ</name>